<proteinExistence type="predicted"/>
<sequence>MPFPAAPWVIGPVPIILTVWAAYACGIAVIKQRPTTGEAFLAAFLLPGGLTSIACQLFLSHRNFTALLIGNQFVSSAFFFIVMHASGMRGTPDLTSKETLQRAVKSFVILLTSYIVSNLLFWLFPGSDRCTIAKCSVYEWALGRKDHIFARLYLETLWGVMLLMGIFSILYYAFRKIRRDHFSK</sequence>
<evidence type="ECO:0000256" key="1">
    <source>
        <dbReference type="SAM" id="Phobius"/>
    </source>
</evidence>
<keyword evidence="1" id="KW-0472">Membrane</keyword>
<dbReference type="EMBL" id="CP020906">
    <property type="protein sequence ID" value="ARQ09170.1"/>
    <property type="molecule type" value="Genomic_DNA"/>
</dbReference>
<dbReference type="Proteomes" id="UP000194159">
    <property type="component" value="Chromosome"/>
</dbReference>
<dbReference type="AlphaFoldDB" id="A0AAN1BD45"/>
<evidence type="ECO:0000313" key="3">
    <source>
        <dbReference type="Proteomes" id="UP000194159"/>
    </source>
</evidence>
<keyword evidence="1" id="KW-1133">Transmembrane helix</keyword>
<feature type="transmembrane region" description="Helical" evidence="1">
    <location>
        <begin position="156"/>
        <end position="174"/>
    </location>
</feature>
<name>A0AAN1BD45_RHIET</name>
<feature type="transmembrane region" description="Helical" evidence="1">
    <location>
        <begin position="39"/>
        <end position="59"/>
    </location>
</feature>
<gene>
    <name evidence="2" type="ORF">NXC12_CH01092</name>
</gene>
<keyword evidence="1" id="KW-0812">Transmembrane</keyword>
<reference evidence="2 3" key="1">
    <citation type="submission" date="2017-04" db="EMBL/GenBank/DDBJ databases">
        <title>Complete genome sequences of Rhizobium genomic linages associated to common bean (phaseolus vulgaris).</title>
        <authorList>
            <person name="Santamaria R.I."/>
            <person name="Bustos P."/>
            <person name="Perez-Carrascal O."/>
            <person name="Martinez-Flores I."/>
            <person name="Juarez S."/>
            <person name="Lozano L."/>
            <person name="Miranda F."/>
            <person name="Vinuesa P."/>
            <person name="Martinez-Romero E."/>
            <person name="Cevallos M.A."/>
            <person name="Romero D."/>
            <person name="Davila G."/>
            <person name="Gonzalez V."/>
        </authorList>
    </citation>
    <scope>NUCLEOTIDE SEQUENCE [LARGE SCALE GENOMIC DNA]</scope>
    <source>
        <strain evidence="2 3">NXC12</strain>
    </source>
</reference>
<feature type="transmembrane region" description="Helical" evidence="1">
    <location>
        <begin position="6"/>
        <end position="30"/>
    </location>
</feature>
<organism evidence="2 3">
    <name type="scientific">Rhizobium etli</name>
    <dbReference type="NCBI Taxonomy" id="29449"/>
    <lineage>
        <taxon>Bacteria</taxon>
        <taxon>Pseudomonadati</taxon>
        <taxon>Pseudomonadota</taxon>
        <taxon>Alphaproteobacteria</taxon>
        <taxon>Hyphomicrobiales</taxon>
        <taxon>Rhizobiaceae</taxon>
        <taxon>Rhizobium/Agrobacterium group</taxon>
        <taxon>Rhizobium</taxon>
    </lineage>
</organism>
<protein>
    <recommendedName>
        <fullName evidence="4">Transmembrane protein</fullName>
    </recommendedName>
</protein>
<feature type="transmembrane region" description="Helical" evidence="1">
    <location>
        <begin position="106"/>
        <end position="124"/>
    </location>
</feature>
<evidence type="ECO:0000313" key="2">
    <source>
        <dbReference type="EMBL" id="ARQ09170.1"/>
    </source>
</evidence>
<feature type="transmembrane region" description="Helical" evidence="1">
    <location>
        <begin position="65"/>
        <end position="85"/>
    </location>
</feature>
<accession>A0AAN1BD45</accession>
<evidence type="ECO:0008006" key="4">
    <source>
        <dbReference type="Google" id="ProtNLM"/>
    </source>
</evidence>